<dbReference type="Gene3D" id="3.30.70.1430">
    <property type="entry name" value="Multidrug efflux transporter AcrB pore domain"/>
    <property type="match status" value="2"/>
</dbReference>
<keyword evidence="6 9" id="KW-0812">Transmembrane</keyword>
<dbReference type="RefSeq" id="WP_304120098.1">
    <property type="nucleotide sequence ID" value="NZ_DYZA01000003.1"/>
</dbReference>
<dbReference type="SUPFAM" id="SSF82866">
    <property type="entry name" value="Multidrug efflux transporter AcrB transmembrane domain"/>
    <property type="match status" value="2"/>
</dbReference>
<evidence type="ECO:0000256" key="3">
    <source>
        <dbReference type="ARBA" id="ARBA00022448"/>
    </source>
</evidence>
<dbReference type="EMBL" id="DYZA01000003">
    <property type="protein sequence ID" value="HJD96042.1"/>
    <property type="molecule type" value="Genomic_DNA"/>
</dbReference>
<accession>A0A921AT89</accession>
<dbReference type="PANTHER" id="PTHR32063:SF76">
    <property type="entry name" value="EFFLUX PUMP MEMBRANE TRANSPORTER"/>
    <property type="match status" value="1"/>
</dbReference>
<evidence type="ECO:0000313" key="11">
    <source>
        <dbReference type="Proteomes" id="UP000698963"/>
    </source>
</evidence>
<feature type="transmembrane region" description="Helical" evidence="9">
    <location>
        <begin position="388"/>
        <end position="408"/>
    </location>
</feature>
<dbReference type="Gene3D" id="3.30.70.1320">
    <property type="entry name" value="Multidrug efflux transporter AcrB pore domain like"/>
    <property type="match status" value="1"/>
</dbReference>
<dbReference type="Proteomes" id="UP000698963">
    <property type="component" value="Unassembled WGS sequence"/>
</dbReference>
<evidence type="ECO:0000256" key="8">
    <source>
        <dbReference type="ARBA" id="ARBA00023136"/>
    </source>
</evidence>
<dbReference type="NCBIfam" id="NF000282">
    <property type="entry name" value="RND_permease_1"/>
    <property type="match status" value="1"/>
</dbReference>
<comment type="subcellular location">
    <subcellularLocation>
        <location evidence="1">Cell inner membrane</location>
        <topology evidence="1">Multi-pass membrane protein</topology>
    </subcellularLocation>
</comment>
<dbReference type="InterPro" id="IPR027463">
    <property type="entry name" value="AcrB_DN_DC_subdom"/>
</dbReference>
<dbReference type="AlphaFoldDB" id="A0A921AT89"/>
<name>A0A921AT89_9BACT</name>
<dbReference type="SUPFAM" id="SSF82693">
    <property type="entry name" value="Multidrug efflux transporter AcrB pore domain, PN1, PN2, PC1 and PC2 subdomains"/>
    <property type="match status" value="3"/>
</dbReference>
<dbReference type="GO" id="GO:0015562">
    <property type="term" value="F:efflux transmembrane transporter activity"/>
    <property type="evidence" value="ECO:0007669"/>
    <property type="project" value="InterPro"/>
</dbReference>
<organism evidence="10 11">
    <name type="scientific">Mailhella massiliensis</name>
    <dbReference type="NCBI Taxonomy" id="1903261"/>
    <lineage>
        <taxon>Bacteria</taxon>
        <taxon>Pseudomonadati</taxon>
        <taxon>Thermodesulfobacteriota</taxon>
        <taxon>Desulfovibrionia</taxon>
        <taxon>Desulfovibrionales</taxon>
        <taxon>Desulfovibrionaceae</taxon>
        <taxon>Mailhella</taxon>
    </lineage>
</organism>
<evidence type="ECO:0000256" key="6">
    <source>
        <dbReference type="ARBA" id="ARBA00022692"/>
    </source>
</evidence>
<keyword evidence="5" id="KW-0997">Cell inner membrane</keyword>
<evidence type="ECO:0000256" key="5">
    <source>
        <dbReference type="ARBA" id="ARBA00022519"/>
    </source>
</evidence>
<dbReference type="Gene3D" id="1.20.1640.10">
    <property type="entry name" value="Multidrug efflux transporter AcrB transmembrane domain"/>
    <property type="match status" value="2"/>
</dbReference>
<keyword evidence="7 9" id="KW-1133">Transmembrane helix</keyword>
<feature type="transmembrane region" description="Helical" evidence="9">
    <location>
        <begin position="492"/>
        <end position="519"/>
    </location>
</feature>
<evidence type="ECO:0000256" key="2">
    <source>
        <dbReference type="ARBA" id="ARBA00010942"/>
    </source>
</evidence>
<reference evidence="10" key="1">
    <citation type="journal article" date="2021" name="PeerJ">
        <title>Extensive microbial diversity within the chicken gut microbiome revealed by metagenomics and culture.</title>
        <authorList>
            <person name="Gilroy R."/>
            <person name="Ravi A."/>
            <person name="Getino M."/>
            <person name="Pursley I."/>
            <person name="Horton D.L."/>
            <person name="Alikhan N.F."/>
            <person name="Baker D."/>
            <person name="Gharbi K."/>
            <person name="Hall N."/>
            <person name="Watson M."/>
            <person name="Adriaenssens E.M."/>
            <person name="Foster-Nyarko E."/>
            <person name="Jarju S."/>
            <person name="Secka A."/>
            <person name="Antonio M."/>
            <person name="Oren A."/>
            <person name="Chaudhuri R.R."/>
            <person name="La Ragione R."/>
            <person name="Hildebrand F."/>
            <person name="Pallen M.J."/>
        </authorList>
    </citation>
    <scope>NUCLEOTIDE SEQUENCE</scope>
    <source>
        <strain evidence="10">ChiGjej2B2-19336</strain>
    </source>
</reference>
<dbReference type="PANTHER" id="PTHR32063">
    <property type="match status" value="1"/>
</dbReference>
<reference evidence="10" key="2">
    <citation type="submission" date="2021-09" db="EMBL/GenBank/DDBJ databases">
        <authorList>
            <person name="Gilroy R."/>
        </authorList>
    </citation>
    <scope>NUCLEOTIDE SEQUENCE</scope>
    <source>
        <strain evidence="10">ChiGjej2B2-19336</strain>
    </source>
</reference>
<feature type="transmembrane region" description="Helical" evidence="9">
    <location>
        <begin position="1017"/>
        <end position="1041"/>
    </location>
</feature>
<comment type="caution">
    <text evidence="10">The sequence shown here is derived from an EMBL/GenBank/DDBJ whole genome shotgun (WGS) entry which is preliminary data.</text>
</comment>
<feature type="transmembrane region" description="Helical" evidence="9">
    <location>
        <begin position="889"/>
        <end position="907"/>
    </location>
</feature>
<feature type="transmembrane region" description="Helical" evidence="9">
    <location>
        <begin position="986"/>
        <end position="1005"/>
    </location>
</feature>
<dbReference type="Gene3D" id="3.30.70.1440">
    <property type="entry name" value="Multidrug efflux transporter AcrB pore domain"/>
    <property type="match status" value="1"/>
</dbReference>
<evidence type="ECO:0000313" key="10">
    <source>
        <dbReference type="EMBL" id="HJD96042.1"/>
    </source>
</evidence>
<dbReference type="SUPFAM" id="SSF82714">
    <property type="entry name" value="Multidrug efflux transporter AcrB TolC docking domain, DN and DC subdomains"/>
    <property type="match status" value="2"/>
</dbReference>
<dbReference type="GO" id="GO:0042910">
    <property type="term" value="F:xenobiotic transmembrane transporter activity"/>
    <property type="evidence" value="ECO:0007669"/>
    <property type="project" value="TreeGrafter"/>
</dbReference>
<dbReference type="NCBIfam" id="TIGR00915">
    <property type="entry name" value="2A0602"/>
    <property type="match status" value="1"/>
</dbReference>
<dbReference type="PRINTS" id="PR00702">
    <property type="entry name" value="ACRIFLAVINRP"/>
</dbReference>
<keyword evidence="8 9" id="KW-0472">Membrane</keyword>
<evidence type="ECO:0000256" key="4">
    <source>
        <dbReference type="ARBA" id="ARBA00022475"/>
    </source>
</evidence>
<protein>
    <submittedName>
        <fullName evidence="10">Multidrug efflux RND transporter permease subunit</fullName>
    </submittedName>
</protein>
<evidence type="ECO:0000256" key="1">
    <source>
        <dbReference type="ARBA" id="ARBA00004429"/>
    </source>
</evidence>
<dbReference type="Gene3D" id="3.30.2090.10">
    <property type="entry name" value="Multidrug efflux transporter AcrB TolC docking domain, DN and DC subdomains"/>
    <property type="match status" value="2"/>
</dbReference>
<keyword evidence="4" id="KW-1003">Cell membrane</keyword>
<comment type="similarity">
    <text evidence="2">Belongs to the resistance-nodulation-cell division (RND) (TC 2.A.6) family.</text>
</comment>
<dbReference type="GO" id="GO:0005886">
    <property type="term" value="C:plasma membrane"/>
    <property type="evidence" value="ECO:0007669"/>
    <property type="project" value="UniProtKB-SubCell"/>
</dbReference>
<feature type="transmembrane region" description="Helical" evidence="9">
    <location>
        <begin position="463"/>
        <end position="486"/>
    </location>
</feature>
<dbReference type="Pfam" id="PF00873">
    <property type="entry name" value="ACR_tran"/>
    <property type="match status" value="1"/>
</dbReference>
<dbReference type="GO" id="GO:0009636">
    <property type="term" value="P:response to toxic substance"/>
    <property type="evidence" value="ECO:0007669"/>
    <property type="project" value="UniProtKB-ARBA"/>
</dbReference>
<dbReference type="FunFam" id="3.30.70.1430:FF:000001">
    <property type="entry name" value="Efflux pump membrane transporter"/>
    <property type="match status" value="1"/>
</dbReference>
<evidence type="ECO:0000256" key="9">
    <source>
        <dbReference type="SAM" id="Phobius"/>
    </source>
</evidence>
<evidence type="ECO:0000256" key="7">
    <source>
        <dbReference type="ARBA" id="ARBA00022989"/>
    </source>
</evidence>
<dbReference type="InterPro" id="IPR001036">
    <property type="entry name" value="Acrflvin-R"/>
</dbReference>
<feature type="transmembrane region" description="Helical" evidence="9">
    <location>
        <begin position="414"/>
        <end position="435"/>
    </location>
</feature>
<feature type="transmembrane region" description="Helical" evidence="9">
    <location>
        <begin position="362"/>
        <end position="381"/>
    </location>
</feature>
<feature type="transmembrane region" description="Helical" evidence="9">
    <location>
        <begin position="940"/>
        <end position="965"/>
    </location>
</feature>
<feature type="transmembrane region" description="Helical" evidence="9">
    <location>
        <begin position="914"/>
        <end position="934"/>
    </location>
</feature>
<proteinExistence type="inferred from homology"/>
<gene>
    <name evidence="10" type="ORF">K8W16_00105</name>
</gene>
<keyword evidence="3" id="KW-0813">Transport</keyword>
<dbReference type="InterPro" id="IPR004764">
    <property type="entry name" value="MdtF-like"/>
</dbReference>
<sequence>MSDDSHNDIPAGQGRHIPVAPRPGFFLRRPVLSMVLSLFIVLAGILSIRELPVAQYPDLIPPTISVNAQYPGASPEIIAQTVATPIEEQINGVSDMIYMSSVSSSSGSMQISVTFAVGTDPDIAQVNVNNRVQAAVPMLPEIVRQYGVTVDTFSPAILEIVALYSQGGMYDATYLSNYALVNLLDGLKRVPGVGQAQILGSRDHAMRIWLDPPRMAQLGISTSDIAQAVNDQNAQYSLGSVGSQPGSDALSMTWQLQAKGRLVTAEEFGDIILRASPEGGVLRLRDVGRVELGAESYNFACAIDGATAIPLAIFLAPGSNALDTAGRVAAYMEEQAKFFPTGMDYMVPYDTTIFVRLSVEEVVRTLVEAMLLVFAVVYLFLQDWRATLIPCLAVPIALVGTFAGVYLLDFSINTLTLFALVLAIGMVVDDAIVVLENVERVLHDESLDVAGATAMAMNEVTSAVVAIVLVLCSVFIPVGFLGGLAGVMYRQFAVTIAMAVVISGVVALTLTPALCLLLLKKKRREAWAPFRWFNRFFDAVTEGFARLVGFFLRHGAFSFLILLGLSAATAELFSRVPTTLVPEEDQGSLMCTISLPEGSALPKTRELVMDVSRKVRELPAVAHVLSLSGYDLINSTLNTSSGTLFIQLRPWEEREKLGLSLDETLRRIYALGLAESRGMVLPFNPPPIMGMSNTGGFEMEIQTTSGTPAELAATASRFAAEASKRPELSRVSSAFSVASPRLFVELDREKAMMSGVDCAEVFNMLGATLGSTYINDFNLYGRTFKVMMQADEQYRSLPDSMRSLYVASSSGEQIPLTSLVTVKTSGGPDSVSHFNGLLSAKITGSPAPGASSGQAIAALEEAAAALPQGYSYAWSGVTYQEVETGGTDFSVLGLSVLMIFLILAAQYERWSLPAAVLSAVPFAVFGAIFGNWLVGLSNDIYTQVAIITLLGLACKNAILIIEFAVELRGQGRTLEEAAVEASRLRFRPIIMTSIAFILGCLPLAFSSGAGAASRVSIGVSVVCGMLAATVLAPLLVPYFFVLVMRISERLSGASREEGKS</sequence>
<feature type="transmembrane region" description="Helical" evidence="9">
    <location>
        <begin position="31"/>
        <end position="48"/>
    </location>
</feature>
<dbReference type="FunFam" id="1.20.1640.10:FF:000001">
    <property type="entry name" value="Efflux pump membrane transporter"/>
    <property type="match status" value="1"/>
</dbReference>